<protein>
    <submittedName>
        <fullName evidence="2">Uncharacterized protein</fullName>
    </submittedName>
</protein>
<dbReference type="Proteomes" id="UP001390339">
    <property type="component" value="Unassembled WGS sequence"/>
</dbReference>
<dbReference type="EMBL" id="JAPCWZ010000006">
    <property type="protein sequence ID" value="KAK8859864.1"/>
    <property type="molecule type" value="Genomic_DNA"/>
</dbReference>
<evidence type="ECO:0000313" key="2">
    <source>
        <dbReference type="EMBL" id="KAK8859864.1"/>
    </source>
</evidence>
<feature type="compositionally biased region" description="Acidic residues" evidence="1">
    <location>
        <begin position="208"/>
        <end position="217"/>
    </location>
</feature>
<accession>A0ABR2IAX3</accession>
<evidence type="ECO:0000313" key="3">
    <source>
        <dbReference type="Proteomes" id="UP001390339"/>
    </source>
</evidence>
<feature type="compositionally biased region" description="Basic and acidic residues" evidence="1">
    <location>
        <begin position="198"/>
        <end position="207"/>
    </location>
</feature>
<organism evidence="2 3">
    <name type="scientific">Apiospora arundinis</name>
    <dbReference type="NCBI Taxonomy" id="335852"/>
    <lineage>
        <taxon>Eukaryota</taxon>
        <taxon>Fungi</taxon>
        <taxon>Dikarya</taxon>
        <taxon>Ascomycota</taxon>
        <taxon>Pezizomycotina</taxon>
        <taxon>Sordariomycetes</taxon>
        <taxon>Xylariomycetidae</taxon>
        <taxon>Amphisphaeriales</taxon>
        <taxon>Apiosporaceae</taxon>
        <taxon>Apiospora</taxon>
    </lineage>
</organism>
<keyword evidence="3" id="KW-1185">Reference proteome</keyword>
<evidence type="ECO:0000256" key="1">
    <source>
        <dbReference type="SAM" id="MobiDB-lite"/>
    </source>
</evidence>
<comment type="caution">
    <text evidence="2">The sequence shown here is derived from an EMBL/GenBank/DDBJ whole genome shotgun (WGS) entry which is preliminary data.</text>
</comment>
<proteinExistence type="predicted"/>
<gene>
    <name evidence="2" type="ORF">PGQ11_010598</name>
</gene>
<feature type="region of interest" description="Disordered" evidence="1">
    <location>
        <begin position="176"/>
        <end position="221"/>
    </location>
</feature>
<sequence>MAGHRHKKNKRDRVPIAERKVYIPWRRQGFRFEPLPPKIPQSALDNLIDALAIRPDPKTYKVRFEALLIECLVAMNRTPPQSNLMGESKETQAAYYTSVLAAVQNRGLKGGGLTVQTTSFAQQHQQQESSAELPANSPDLRKIHWTTIALLIHVYATARRMFLDLAEEDKQRMVYKKKLPQQQHQQKSDEPAQPSAVVEKKKEKTIAEDSDEEDNQEDGMVVEHDTDDESLFVKQRPQFDPSTQTKQELRFIALMDQWIQHVDAAKGLALSNSVIEAMELF</sequence>
<name>A0ABR2IAX3_9PEZI</name>
<reference evidence="2 3" key="1">
    <citation type="journal article" date="2024" name="IMA Fungus">
        <title>Apiospora arundinis, a panoply of carbohydrate-active enzymes and secondary metabolites.</title>
        <authorList>
            <person name="Sorensen T."/>
            <person name="Petersen C."/>
            <person name="Muurmann A.T."/>
            <person name="Christiansen J.V."/>
            <person name="Brundto M.L."/>
            <person name="Overgaard C.K."/>
            <person name="Boysen A.T."/>
            <person name="Wollenberg R.D."/>
            <person name="Larsen T.O."/>
            <person name="Sorensen J.L."/>
            <person name="Nielsen K.L."/>
            <person name="Sondergaard T.E."/>
        </authorList>
    </citation>
    <scope>NUCLEOTIDE SEQUENCE [LARGE SCALE GENOMIC DNA]</scope>
    <source>
        <strain evidence="2 3">AAU 773</strain>
    </source>
</reference>